<gene>
    <name evidence="6" type="ORF">R5R35_002995</name>
</gene>
<dbReference type="CDD" id="cd22828">
    <property type="entry name" value="Gal_Rha_Lectin_EVA1_EVA1C_rpt1"/>
    <property type="match status" value="1"/>
</dbReference>
<dbReference type="GO" id="GO:0030246">
    <property type="term" value="F:carbohydrate binding"/>
    <property type="evidence" value="ECO:0007669"/>
    <property type="project" value="UniProtKB-KW"/>
</dbReference>
<dbReference type="FunFam" id="2.60.120.740:FF:000003">
    <property type="entry name" value="Protein eva-1 homolog C"/>
    <property type="match status" value="1"/>
</dbReference>
<feature type="transmembrane region" description="Helical" evidence="4">
    <location>
        <begin position="457"/>
        <end position="482"/>
    </location>
</feature>
<evidence type="ECO:0000256" key="1">
    <source>
        <dbReference type="ARBA" id="ARBA00022734"/>
    </source>
</evidence>
<keyword evidence="1" id="KW-0430">Lectin</keyword>
<feature type="region of interest" description="Disordered" evidence="3">
    <location>
        <begin position="290"/>
        <end position="368"/>
    </location>
</feature>
<dbReference type="PANTHER" id="PTHR46780">
    <property type="entry name" value="PROTEIN EVA-1"/>
    <property type="match status" value="1"/>
</dbReference>
<dbReference type="InterPro" id="IPR000922">
    <property type="entry name" value="Lectin_gal-bd_dom"/>
</dbReference>
<keyword evidence="4" id="KW-1133">Transmembrane helix</keyword>
<accession>A0AAN9VUJ9</accession>
<evidence type="ECO:0000313" key="7">
    <source>
        <dbReference type="Proteomes" id="UP001378592"/>
    </source>
</evidence>
<feature type="region of interest" description="Disordered" evidence="3">
    <location>
        <begin position="547"/>
        <end position="573"/>
    </location>
</feature>
<sequence>MRTECGRGAGRAAPAPAAPRRRHPPPLHLLAAALLVASLVLQPALAYGGRDDPLALLSGTLRTYQRAGCDDEVVTLKCPHGTSISVEVAQYGKSGPAHALCPRQPAGGAPPAANTATAEQHHQFNVTCLWPSALQYSLLQTVVEACQKKRQCKFQTSPRTFGGDPCPGVRKYVEVAYKCRPYEFRSKVACEDDSVTLKCNPNARIAVYSASFGRTEYESIQCPQPQGVPEETCLVSYATEAVMRRCHGKRRCQLTAGAEMFGNPCRPQSRMYLKVVYTCVPRAVLREHLVESTGEDETDLADDDDDDFDIDDAAAFSPSPNVEGGPGARTGGAADADDRPPGRGPAAGAAGRTTPGPPPLAKASGGGGAADVGKFGGKFGPNTTPYLNYNNLFVPPSHPTGPTTIKDMLGDDVSDEKILESNVNCTTVVPNENTEVIGFISEWINAYNYIAQNQEKFYLYLILSVTAGLLLFLGLVIGRLLVQRHRTKRNTKFHQPVPEQTLPNGFADDISEVEADIDLTTPVPMVAVHSPPASVAEVVRFNTGTLRRGAPGEADSTAPRSLNRSGNSQYYYG</sequence>
<evidence type="ECO:0000256" key="4">
    <source>
        <dbReference type="SAM" id="Phobius"/>
    </source>
</evidence>
<feature type="compositionally biased region" description="Polar residues" evidence="3">
    <location>
        <begin position="558"/>
        <end position="573"/>
    </location>
</feature>
<evidence type="ECO:0000259" key="5">
    <source>
        <dbReference type="PROSITE" id="PS50228"/>
    </source>
</evidence>
<evidence type="ECO:0000256" key="2">
    <source>
        <dbReference type="ARBA" id="ARBA00022737"/>
    </source>
</evidence>
<feature type="region of interest" description="Disordered" evidence="3">
    <location>
        <begin position="1"/>
        <end position="24"/>
    </location>
</feature>
<reference evidence="6 7" key="1">
    <citation type="submission" date="2024-03" db="EMBL/GenBank/DDBJ databases">
        <title>The genome assembly and annotation of the cricket Gryllus longicercus Weissman &amp; Gray.</title>
        <authorList>
            <person name="Szrajer S."/>
            <person name="Gray D."/>
            <person name="Ylla G."/>
        </authorList>
    </citation>
    <scope>NUCLEOTIDE SEQUENCE [LARGE SCALE GENOMIC DNA]</scope>
    <source>
        <strain evidence="6">DAG 2021-001</strain>
        <tissue evidence="6">Whole body minus gut</tissue>
    </source>
</reference>
<keyword evidence="4" id="KW-0812">Transmembrane</keyword>
<dbReference type="AlphaFoldDB" id="A0AAN9VUJ9"/>
<feature type="compositionally biased region" description="Acidic residues" evidence="3">
    <location>
        <begin position="293"/>
        <end position="312"/>
    </location>
</feature>
<keyword evidence="2" id="KW-0677">Repeat</keyword>
<comment type="caution">
    <text evidence="6">The sequence shown here is derived from an EMBL/GenBank/DDBJ whole genome shotgun (WGS) entry which is preliminary data.</text>
</comment>
<organism evidence="6 7">
    <name type="scientific">Gryllus longicercus</name>
    <dbReference type="NCBI Taxonomy" id="2509291"/>
    <lineage>
        <taxon>Eukaryota</taxon>
        <taxon>Metazoa</taxon>
        <taxon>Ecdysozoa</taxon>
        <taxon>Arthropoda</taxon>
        <taxon>Hexapoda</taxon>
        <taxon>Insecta</taxon>
        <taxon>Pterygota</taxon>
        <taxon>Neoptera</taxon>
        <taxon>Polyneoptera</taxon>
        <taxon>Orthoptera</taxon>
        <taxon>Ensifera</taxon>
        <taxon>Gryllidea</taxon>
        <taxon>Grylloidea</taxon>
        <taxon>Gryllidae</taxon>
        <taxon>Gryllinae</taxon>
        <taxon>Gryllus</taxon>
    </lineage>
</organism>
<dbReference type="Gene3D" id="2.60.120.740">
    <property type="match status" value="2"/>
</dbReference>
<protein>
    <recommendedName>
        <fullName evidence="5">SUEL-type lectin domain-containing protein</fullName>
    </recommendedName>
</protein>
<dbReference type="PROSITE" id="PS50228">
    <property type="entry name" value="SUEL_LECTIN"/>
    <property type="match status" value="2"/>
</dbReference>
<feature type="compositionally biased region" description="Low complexity" evidence="3">
    <location>
        <begin position="344"/>
        <end position="354"/>
    </location>
</feature>
<feature type="domain" description="SUEL-type lectin" evidence="5">
    <location>
        <begin position="68"/>
        <end position="180"/>
    </location>
</feature>
<keyword evidence="4" id="KW-0472">Membrane</keyword>
<dbReference type="Pfam" id="PF02140">
    <property type="entry name" value="SUEL_Lectin"/>
    <property type="match status" value="2"/>
</dbReference>
<dbReference type="Proteomes" id="UP001378592">
    <property type="component" value="Unassembled WGS sequence"/>
</dbReference>
<evidence type="ECO:0000313" key="6">
    <source>
        <dbReference type="EMBL" id="KAK7869051.1"/>
    </source>
</evidence>
<evidence type="ECO:0000256" key="3">
    <source>
        <dbReference type="SAM" id="MobiDB-lite"/>
    </source>
</evidence>
<dbReference type="CDD" id="cd22829">
    <property type="entry name" value="Gal_Rha_Lectin_EVA1_EVA1C_rpt2"/>
    <property type="match status" value="1"/>
</dbReference>
<name>A0AAN9VUJ9_9ORTH</name>
<feature type="domain" description="SUEL-type lectin" evidence="5">
    <location>
        <begin position="189"/>
        <end position="280"/>
    </location>
</feature>
<proteinExistence type="predicted"/>
<keyword evidence="7" id="KW-1185">Reference proteome</keyword>
<dbReference type="EMBL" id="JAZDUA010000081">
    <property type="protein sequence ID" value="KAK7869051.1"/>
    <property type="molecule type" value="Genomic_DNA"/>
</dbReference>
<dbReference type="InterPro" id="IPR043159">
    <property type="entry name" value="Lectin_gal-bd_sf"/>
</dbReference>